<evidence type="ECO:0000313" key="2">
    <source>
        <dbReference type="EMBL" id="ADY76693.1"/>
    </source>
</evidence>
<organismHost>
    <name type="scientific">Capra hircus</name>
    <name type="common">Goat</name>
    <dbReference type="NCBI Taxonomy" id="9925"/>
</organismHost>
<organism evidence="2 3">
    <name type="scientific">Orf virus</name>
    <name type="common">ORFV</name>
    <dbReference type="NCBI Taxonomy" id="10258"/>
    <lineage>
        <taxon>Viruses</taxon>
        <taxon>Varidnaviria</taxon>
        <taxon>Bamfordvirae</taxon>
        <taxon>Nucleocytoviricota</taxon>
        <taxon>Pokkesviricetes</taxon>
        <taxon>Chitovirales</taxon>
        <taxon>Poxviridae</taxon>
        <taxon>Chordopoxvirinae</taxon>
        <taxon>Parapoxvirus</taxon>
        <taxon>Parapoxvirus orf</taxon>
    </lineage>
</organism>
<accession>F1AXI1</accession>
<name>F1AXI1_ORFV</name>
<feature type="region of interest" description="Disordered" evidence="1">
    <location>
        <begin position="88"/>
        <end position="119"/>
    </location>
</feature>
<organismHost>
    <name type="scientific">Ovis aries</name>
    <name type="common">Sheep</name>
    <dbReference type="NCBI Taxonomy" id="9940"/>
</organismHost>
<proteinExistence type="predicted"/>
<evidence type="ECO:0000313" key="3">
    <source>
        <dbReference type="Proteomes" id="UP000103309"/>
    </source>
</evidence>
<feature type="compositionally biased region" description="Low complexity" evidence="1">
    <location>
        <begin position="88"/>
        <end position="106"/>
    </location>
</feature>
<reference evidence="2 3" key="1">
    <citation type="submission" date="2010-04" db="EMBL/GenBank/DDBJ databases">
        <title>Novel immune-modulators identified by a rapid, functional screen of the Parapox virus genome.</title>
        <authorList>
            <person name="McGuire M.J."/>
            <person name="Sykes K.F."/>
            <person name="Johnston S.A."/>
        </authorList>
    </citation>
    <scope>NUCLEOTIDE SEQUENCE [LARGE SCALE GENOMIC DNA]</scope>
    <source>
        <strain evidence="2">D1701</strain>
    </source>
</reference>
<evidence type="ECO:0000256" key="1">
    <source>
        <dbReference type="SAM" id="MobiDB-lite"/>
    </source>
</evidence>
<sequence>MCSGVRPRSSLAFTYAPCSTSSAITAASAPPMQPSRLKYSISALMLRSRSLTLAPWRMSARSVSGVTVPKHMYECSGVNPQSDVAFTSAPAASSSRTASGSSGLLRMSMCSGAYPRGPA</sequence>
<protein>
    <submittedName>
        <fullName evidence="2">PP8</fullName>
    </submittedName>
</protein>
<dbReference type="Proteomes" id="UP000103309">
    <property type="component" value="Segment"/>
</dbReference>
<organismHost>
    <name type="scientific">Homo sapiens</name>
    <name type="common">Human</name>
    <dbReference type="NCBI Taxonomy" id="9606"/>
</organismHost>
<dbReference type="EMBL" id="HM133903">
    <property type="protein sequence ID" value="ADY76693.1"/>
    <property type="molecule type" value="Genomic_DNA"/>
</dbReference>